<comment type="caution">
    <text evidence="5">The sequence shown here is derived from an EMBL/GenBank/DDBJ whole genome shotgun (WGS) entry which is preliminary data.</text>
</comment>
<evidence type="ECO:0000259" key="4">
    <source>
        <dbReference type="Pfam" id="PF04586"/>
    </source>
</evidence>
<gene>
    <name evidence="5" type="ORF">GCM10011360_02620</name>
</gene>
<proteinExistence type="predicted"/>
<sequence>MHVEGWASTGDRDHVGHTVLPSAYAKSIARFGLTGPKGIKFLFHHDPRQPLGHIKKLEVRNAGLWIEADINEDISYGRDIAVATKAQGGLNFSVGFFPVEWYFDKDERPVFTEVELDEVSVVVFPANSEATMSATEKTSDPTTAAIAALTRVSLTLNALKGQSR</sequence>
<organism evidence="5 6">
    <name type="scientific">Primorskyibacter flagellatus</name>
    <dbReference type="NCBI Taxonomy" id="1387277"/>
    <lineage>
        <taxon>Bacteria</taxon>
        <taxon>Pseudomonadati</taxon>
        <taxon>Pseudomonadota</taxon>
        <taxon>Alphaproteobacteria</taxon>
        <taxon>Rhodobacterales</taxon>
        <taxon>Roseobacteraceae</taxon>
        <taxon>Primorskyibacter</taxon>
    </lineage>
</organism>
<keyword evidence="2" id="KW-0645">Protease</keyword>
<keyword evidence="1" id="KW-1188">Viral release from host cell</keyword>
<dbReference type="NCBIfam" id="TIGR01543">
    <property type="entry name" value="proheadase_HK97"/>
    <property type="match status" value="1"/>
</dbReference>
<keyword evidence="6" id="KW-1185">Reference proteome</keyword>
<accession>A0A916ZXQ7</accession>
<dbReference type="InterPro" id="IPR054613">
    <property type="entry name" value="Peptidase_S78_dom"/>
</dbReference>
<dbReference type="GO" id="GO:0006508">
    <property type="term" value="P:proteolysis"/>
    <property type="evidence" value="ECO:0007669"/>
    <property type="project" value="UniProtKB-KW"/>
</dbReference>
<dbReference type="EMBL" id="BMFJ01000001">
    <property type="protein sequence ID" value="GGE17291.1"/>
    <property type="molecule type" value="Genomic_DNA"/>
</dbReference>
<evidence type="ECO:0000313" key="5">
    <source>
        <dbReference type="EMBL" id="GGE17291.1"/>
    </source>
</evidence>
<dbReference type="GO" id="GO:0008233">
    <property type="term" value="F:peptidase activity"/>
    <property type="evidence" value="ECO:0007669"/>
    <property type="project" value="UniProtKB-KW"/>
</dbReference>
<name>A0A916ZXQ7_9RHOB</name>
<feature type="domain" description="Prohead serine protease" evidence="4">
    <location>
        <begin position="15"/>
        <end position="141"/>
    </location>
</feature>
<dbReference type="InterPro" id="IPR006433">
    <property type="entry name" value="Prohead_protease"/>
</dbReference>
<dbReference type="RefSeq" id="WP_188475829.1">
    <property type="nucleotide sequence ID" value="NZ_BMFJ01000001.1"/>
</dbReference>
<evidence type="ECO:0000256" key="2">
    <source>
        <dbReference type="ARBA" id="ARBA00022670"/>
    </source>
</evidence>
<evidence type="ECO:0000256" key="1">
    <source>
        <dbReference type="ARBA" id="ARBA00022612"/>
    </source>
</evidence>
<protein>
    <recommendedName>
        <fullName evidence="4">Prohead serine protease domain-containing protein</fullName>
    </recommendedName>
</protein>
<evidence type="ECO:0000256" key="3">
    <source>
        <dbReference type="ARBA" id="ARBA00022801"/>
    </source>
</evidence>
<evidence type="ECO:0000313" key="6">
    <source>
        <dbReference type="Proteomes" id="UP000612855"/>
    </source>
</evidence>
<dbReference type="Pfam" id="PF04586">
    <property type="entry name" value="Peptidase_S78"/>
    <property type="match status" value="1"/>
</dbReference>
<dbReference type="AlphaFoldDB" id="A0A916ZXQ7"/>
<dbReference type="Proteomes" id="UP000612855">
    <property type="component" value="Unassembled WGS sequence"/>
</dbReference>
<keyword evidence="3" id="KW-0378">Hydrolase</keyword>
<reference evidence="6" key="1">
    <citation type="journal article" date="2019" name="Int. J. Syst. Evol. Microbiol.">
        <title>The Global Catalogue of Microorganisms (GCM) 10K type strain sequencing project: providing services to taxonomists for standard genome sequencing and annotation.</title>
        <authorList>
            <consortium name="The Broad Institute Genomics Platform"/>
            <consortium name="The Broad Institute Genome Sequencing Center for Infectious Disease"/>
            <person name="Wu L."/>
            <person name="Ma J."/>
        </authorList>
    </citation>
    <scope>NUCLEOTIDE SEQUENCE [LARGE SCALE GENOMIC DNA]</scope>
    <source>
        <strain evidence="6">CGMCC 1.12664</strain>
    </source>
</reference>